<dbReference type="EMBL" id="SNVV01000001">
    <property type="protein sequence ID" value="TDN56893.1"/>
    <property type="molecule type" value="Genomic_DNA"/>
</dbReference>
<keyword evidence="4" id="KW-0238">DNA-binding</keyword>
<dbReference type="InterPro" id="IPR000524">
    <property type="entry name" value="Tscrpt_reg_HTH_GntR"/>
</dbReference>
<evidence type="ECO:0000256" key="3">
    <source>
        <dbReference type="ARBA" id="ARBA00023015"/>
    </source>
</evidence>
<dbReference type="CDD" id="cd00609">
    <property type="entry name" value="AAT_like"/>
    <property type="match status" value="1"/>
</dbReference>
<protein>
    <submittedName>
        <fullName evidence="7">GntR family transcriptional regulator</fullName>
    </submittedName>
</protein>
<dbReference type="SUPFAM" id="SSF53383">
    <property type="entry name" value="PLP-dependent transferases"/>
    <property type="match status" value="1"/>
</dbReference>
<dbReference type="Pfam" id="PF00392">
    <property type="entry name" value="GntR"/>
    <property type="match status" value="1"/>
</dbReference>
<reference evidence="7 8" key="1">
    <citation type="submission" date="2019-03" db="EMBL/GenBank/DDBJ databases">
        <title>Genomic Encyclopedia of Type Strains, Phase IV (KMG-IV): sequencing the most valuable type-strain genomes for metagenomic binning, comparative biology and taxonomic classification.</title>
        <authorList>
            <person name="Goeker M."/>
        </authorList>
    </citation>
    <scope>NUCLEOTIDE SEQUENCE [LARGE SCALE GENOMIC DNA]</scope>
    <source>
        <strain evidence="7 8">DSM 12121</strain>
    </source>
</reference>
<evidence type="ECO:0000313" key="7">
    <source>
        <dbReference type="EMBL" id="TDN56893.1"/>
    </source>
</evidence>
<keyword evidence="2" id="KW-0663">Pyridoxal phosphate</keyword>
<dbReference type="GO" id="GO:0003700">
    <property type="term" value="F:DNA-binding transcription factor activity"/>
    <property type="evidence" value="ECO:0007669"/>
    <property type="project" value="InterPro"/>
</dbReference>
<evidence type="ECO:0000313" key="8">
    <source>
        <dbReference type="Proteomes" id="UP000295129"/>
    </source>
</evidence>
<dbReference type="OrthoDB" id="9804020at2"/>
<dbReference type="InterPro" id="IPR036388">
    <property type="entry name" value="WH-like_DNA-bd_sf"/>
</dbReference>
<keyword evidence="3" id="KW-0805">Transcription regulation</keyword>
<evidence type="ECO:0000259" key="6">
    <source>
        <dbReference type="PROSITE" id="PS50949"/>
    </source>
</evidence>
<comment type="similarity">
    <text evidence="1">In the C-terminal section; belongs to the class-I pyridoxal-phosphate-dependent aminotransferase family.</text>
</comment>
<accession>A0A4R6EGF8</accession>
<dbReference type="SUPFAM" id="SSF46785">
    <property type="entry name" value="Winged helix' DNA-binding domain"/>
    <property type="match status" value="1"/>
</dbReference>
<proteinExistence type="inferred from homology"/>
<evidence type="ECO:0000256" key="4">
    <source>
        <dbReference type="ARBA" id="ARBA00023125"/>
    </source>
</evidence>
<dbReference type="Gene3D" id="1.10.10.10">
    <property type="entry name" value="Winged helix-like DNA-binding domain superfamily/Winged helix DNA-binding domain"/>
    <property type="match status" value="1"/>
</dbReference>
<dbReference type="RefSeq" id="WP_133587596.1">
    <property type="nucleotide sequence ID" value="NZ_SNVV01000001.1"/>
</dbReference>
<dbReference type="InterPro" id="IPR051446">
    <property type="entry name" value="HTH_trans_reg/aminotransferase"/>
</dbReference>
<dbReference type="AlphaFoldDB" id="A0A4R6EGF8"/>
<feature type="domain" description="HTH gntR-type" evidence="6">
    <location>
        <begin position="16"/>
        <end position="84"/>
    </location>
</feature>
<dbReference type="CDD" id="cd07377">
    <property type="entry name" value="WHTH_GntR"/>
    <property type="match status" value="1"/>
</dbReference>
<dbReference type="PANTHER" id="PTHR46577:SF1">
    <property type="entry name" value="HTH-TYPE TRANSCRIPTIONAL REGULATORY PROTEIN GABR"/>
    <property type="match status" value="1"/>
</dbReference>
<keyword evidence="5" id="KW-0804">Transcription</keyword>
<dbReference type="PANTHER" id="PTHR46577">
    <property type="entry name" value="HTH-TYPE TRANSCRIPTIONAL REGULATORY PROTEIN GABR"/>
    <property type="match status" value="1"/>
</dbReference>
<organism evidence="7 8">
    <name type="scientific">Azoarcus indigens</name>
    <dbReference type="NCBI Taxonomy" id="29545"/>
    <lineage>
        <taxon>Bacteria</taxon>
        <taxon>Pseudomonadati</taxon>
        <taxon>Pseudomonadota</taxon>
        <taxon>Betaproteobacteria</taxon>
        <taxon>Rhodocyclales</taxon>
        <taxon>Zoogloeaceae</taxon>
        <taxon>Azoarcus</taxon>
    </lineage>
</organism>
<dbReference type="Proteomes" id="UP000295129">
    <property type="component" value="Unassembled WGS sequence"/>
</dbReference>
<dbReference type="Gene3D" id="3.40.640.10">
    <property type="entry name" value="Type I PLP-dependent aspartate aminotransferase-like (Major domain)"/>
    <property type="match status" value="1"/>
</dbReference>
<comment type="caution">
    <text evidence="7">The sequence shown here is derived from an EMBL/GenBank/DDBJ whole genome shotgun (WGS) entry which is preliminary data.</text>
</comment>
<sequence length="480" mass="51993">MDARDFHLEPDRQQSTPVYLQLYRRFRDAIAQGRLRPGDRVPAVRALASELNLARGTVESAYQMLIGEGYLQARGPAGTVVSPQLATHAYSAVASGPPSPAPAAAPSPLLTAAEPLPFQLGLPALDVFPRKLWTRLAAQRLRGLNPTGMNYPDNQGHLPLRQALAAYLGISRGIACSPEQIFITAGYRSALNLIARSLMQPGDRCWFEDPGYFHARDALRAAGAELVPVAVDEEGLRVEDGLRQAADARFAVVTPSHQSPLGVSLSLARRLALLDWAKASGAWIIEDDYDSEYRYHGRPLPALKGLDRHGRVLYTGTFSKVLFPGLRLAYLVVPASEIARFRRTADAFAQGSPELLQATVSDFLAQGHFARHLKKMRKLYAERRGALQQALQGRLGPRLHIDLQAGGIHILARLRNGSGMDEDDVALAARANAQGLAVLPLSPWYLGAGPTGRGLLMGFTNIAGAAQAQMLAERLHAAIA</sequence>
<dbReference type="GO" id="GO:0003677">
    <property type="term" value="F:DNA binding"/>
    <property type="evidence" value="ECO:0007669"/>
    <property type="project" value="UniProtKB-KW"/>
</dbReference>
<evidence type="ECO:0000256" key="2">
    <source>
        <dbReference type="ARBA" id="ARBA00022898"/>
    </source>
</evidence>
<keyword evidence="8" id="KW-1185">Reference proteome</keyword>
<name>A0A4R6EGF8_9RHOO</name>
<evidence type="ECO:0000256" key="5">
    <source>
        <dbReference type="ARBA" id="ARBA00023163"/>
    </source>
</evidence>
<evidence type="ECO:0000256" key="1">
    <source>
        <dbReference type="ARBA" id="ARBA00005384"/>
    </source>
</evidence>
<gene>
    <name evidence="7" type="ORF">C7389_101272</name>
</gene>
<dbReference type="PROSITE" id="PS50949">
    <property type="entry name" value="HTH_GNTR"/>
    <property type="match status" value="1"/>
</dbReference>
<dbReference type="InterPro" id="IPR036390">
    <property type="entry name" value="WH_DNA-bd_sf"/>
</dbReference>
<dbReference type="Pfam" id="PF00155">
    <property type="entry name" value="Aminotran_1_2"/>
    <property type="match status" value="1"/>
</dbReference>
<dbReference type="GO" id="GO:0030170">
    <property type="term" value="F:pyridoxal phosphate binding"/>
    <property type="evidence" value="ECO:0007669"/>
    <property type="project" value="InterPro"/>
</dbReference>
<dbReference type="InterPro" id="IPR015421">
    <property type="entry name" value="PyrdxlP-dep_Trfase_major"/>
</dbReference>
<dbReference type="InterPro" id="IPR015424">
    <property type="entry name" value="PyrdxlP-dep_Trfase"/>
</dbReference>
<dbReference type="SMART" id="SM00345">
    <property type="entry name" value="HTH_GNTR"/>
    <property type="match status" value="1"/>
</dbReference>
<dbReference type="InterPro" id="IPR004839">
    <property type="entry name" value="Aminotransferase_I/II_large"/>
</dbReference>